<dbReference type="EMBL" id="FUXC01000009">
    <property type="protein sequence ID" value="SJZ89768.1"/>
    <property type="molecule type" value="Genomic_DNA"/>
</dbReference>
<sequence length="118" mass="13877">MEDFNFYRNLISVFLVLFFVLPAFSLCHEIKESSIFTINGQVELRSEPVLSSKIVAKTLNHEGGLKVRVLKVKEAQNGTWIYVLVRSGFWSENGDWIKPYSKYWLFLEDETKIFDYEE</sequence>
<gene>
    <name evidence="1" type="ORF">SAMN02745152_01535</name>
</gene>
<reference evidence="1 2" key="1">
    <citation type="submission" date="2017-02" db="EMBL/GenBank/DDBJ databases">
        <authorList>
            <person name="Peterson S.W."/>
        </authorList>
    </citation>
    <scope>NUCLEOTIDE SEQUENCE [LARGE SCALE GENOMIC DNA]</scope>
    <source>
        <strain evidence="1 2">ATCC BAA-909</strain>
    </source>
</reference>
<dbReference type="OrthoDB" id="9904455at2"/>
<keyword evidence="2" id="KW-1185">Reference proteome</keyword>
<evidence type="ECO:0000313" key="1">
    <source>
        <dbReference type="EMBL" id="SJZ89768.1"/>
    </source>
</evidence>
<dbReference type="GeneID" id="303367767"/>
<protein>
    <recommendedName>
        <fullName evidence="3">SH3b domain-containing protein</fullName>
    </recommendedName>
</protein>
<name>A0A1T4PG45_9SPIR</name>
<evidence type="ECO:0008006" key="3">
    <source>
        <dbReference type="Google" id="ProtNLM"/>
    </source>
</evidence>
<dbReference type="RefSeq" id="WP_078931275.1">
    <property type="nucleotide sequence ID" value="NZ_FUXC01000009.1"/>
</dbReference>
<dbReference type="Proteomes" id="UP000190395">
    <property type="component" value="Unassembled WGS sequence"/>
</dbReference>
<dbReference type="AlphaFoldDB" id="A0A1T4PG45"/>
<proteinExistence type="predicted"/>
<evidence type="ECO:0000313" key="2">
    <source>
        <dbReference type="Proteomes" id="UP000190395"/>
    </source>
</evidence>
<dbReference type="STRING" id="225004.SAMN02745152_01535"/>
<accession>A0A1T4PG45</accession>
<organism evidence="1 2">
    <name type="scientific">Treponema berlinense</name>
    <dbReference type="NCBI Taxonomy" id="225004"/>
    <lineage>
        <taxon>Bacteria</taxon>
        <taxon>Pseudomonadati</taxon>
        <taxon>Spirochaetota</taxon>
        <taxon>Spirochaetia</taxon>
        <taxon>Spirochaetales</taxon>
        <taxon>Treponemataceae</taxon>
        <taxon>Treponema</taxon>
    </lineage>
</organism>